<proteinExistence type="predicted"/>
<accession>C8VHZ0</accession>
<dbReference type="AlphaFoldDB" id="Q5B819"/>
<accession>Q5B819</accession>
<reference evidence="3" key="1">
    <citation type="journal article" date="2005" name="Nature">
        <title>Sequencing of Aspergillus nidulans and comparative analysis with A. fumigatus and A. oryzae.</title>
        <authorList>
            <person name="Galagan J.E."/>
            <person name="Calvo S.E."/>
            <person name="Cuomo C."/>
            <person name="Ma L.J."/>
            <person name="Wortman J.R."/>
            <person name="Batzoglou S."/>
            <person name="Lee S.I."/>
            <person name="Basturkmen M."/>
            <person name="Spevak C.C."/>
            <person name="Clutterbuck J."/>
            <person name="Kapitonov V."/>
            <person name="Jurka J."/>
            <person name="Scazzocchio C."/>
            <person name="Farman M."/>
            <person name="Butler J."/>
            <person name="Purcell S."/>
            <person name="Harris S."/>
            <person name="Braus G.H."/>
            <person name="Draht O."/>
            <person name="Busch S."/>
            <person name="D'Enfert C."/>
            <person name="Bouchier C."/>
            <person name="Goldman G.H."/>
            <person name="Bell-Pedersen D."/>
            <person name="Griffiths-Jones S."/>
            <person name="Doonan J.H."/>
            <person name="Yu J."/>
            <person name="Vienken K."/>
            <person name="Pain A."/>
            <person name="Freitag M."/>
            <person name="Selker E.U."/>
            <person name="Archer D.B."/>
            <person name="Penalva M.A."/>
            <person name="Oakley B.R."/>
            <person name="Momany M."/>
            <person name="Tanaka T."/>
            <person name="Kumagai T."/>
            <person name="Asai K."/>
            <person name="Machida M."/>
            <person name="Nierman W.C."/>
            <person name="Denning D.W."/>
            <person name="Caddick M."/>
            <person name="Hynes M."/>
            <person name="Paoletti M."/>
            <person name="Fischer R."/>
            <person name="Miller B."/>
            <person name="Dyer P."/>
            <person name="Sachs M.S."/>
            <person name="Osmani S.A."/>
            <person name="Birren B.W."/>
        </authorList>
    </citation>
    <scope>NUCLEOTIDE SEQUENCE [LARGE SCALE GENOMIC DNA]</scope>
    <source>
        <strain evidence="3">FGSC A4 / ATCC 38163 / CBS 112.46 / NRRL 194 / M139</strain>
    </source>
</reference>
<evidence type="ECO:0000256" key="1">
    <source>
        <dbReference type="SAM" id="Phobius"/>
    </source>
</evidence>
<dbReference type="KEGG" id="ani:ANIA_03311"/>
<keyword evidence="1" id="KW-0812">Transmembrane</keyword>
<keyword evidence="1" id="KW-1133">Transmembrane helix</keyword>
<dbReference type="OrthoDB" id="3639251at2759"/>
<evidence type="ECO:0000313" key="3">
    <source>
        <dbReference type="Proteomes" id="UP000000560"/>
    </source>
</evidence>
<dbReference type="Proteomes" id="UP000000560">
    <property type="component" value="Chromosome VI"/>
</dbReference>
<gene>
    <name evidence="2" type="ORF">ANIA_03311</name>
</gene>
<dbReference type="InParanoid" id="Q5B819"/>
<dbReference type="GeneID" id="2874356"/>
<evidence type="ECO:0000313" key="2">
    <source>
        <dbReference type="EMBL" id="CBF82982.1"/>
    </source>
</evidence>
<name>Q5B819_EMENI</name>
<dbReference type="RefSeq" id="XP_660915.1">
    <property type="nucleotide sequence ID" value="XM_655823.1"/>
</dbReference>
<protein>
    <submittedName>
        <fullName evidence="2">Uncharacterized protein</fullName>
    </submittedName>
</protein>
<dbReference type="EMBL" id="BN001306">
    <property type="protein sequence ID" value="CBF82982.1"/>
    <property type="molecule type" value="Genomic_DNA"/>
</dbReference>
<reference evidence="3" key="2">
    <citation type="journal article" date="2009" name="Fungal Genet. Biol.">
        <title>The 2008 update of the Aspergillus nidulans genome annotation: a community effort.</title>
        <authorList>
            <person name="Wortman J.R."/>
            <person name="Gilsenan J.M."/>
            <person name="Joardar V."/>
            <person name="Deegan J."/>
            <person name="Clutterbuck J."/>
            <person name="Andersen M.R."/>
            <person name="Archer D."/>
            <person name="Bencina M."/>
            <person name="Braus G."/>
            <person name="Coutinho P."/>
            <person name="von Dohren H."/>
            <person name="Doonan J."/>
            <person name="Driessen A.J."/>
            <person name="Durek P."/>
            <person name="Espeso E."/>
            <person name="Fekete E."/>
            <person name="Flipphi M."/>
            <person name="Estrada C.G."/>
            <person name="Geysens S."/>
            <person name="Goldman G."/>
            <person name="de Groot P.W."/>
            <person name="Hansen K."/>
            <person name="Harris S.D."/>
            <person name="Heinekamp T."/>
            <person name="Helmstaedt K."/>
            <person name="Henrissat B."/>
            <person name="Hofmann G."/>
            <person name="Homan T."/>
            <person name="Horio T."/>
            <person name="Horiuchi H."/>
            <person name="James S."/>
            <person name="Jones M."/>
            <person name="Karaffa L."/>
            <person name="Karanyi Z."/>
            <person name="Kato M."/>
            <person name="Keller N."/>
            <person name="Kelly D.E."/>
            <person name="Kiel J.A."/>
            <person name="Kim J.M."/>
            <person name="van der Klei I.J."/>
            <person name="Klis F.M."/>
            <person name="Kovalchuk A."/>
            <person name="Krasevec N."/>
            <person name="Kubicek C.P."/>
            <person name="Liu B."/>
            <person name="Maccabe A."/>
            <person name="Meyer V."/>
            <person name="Mirabito P."/>
            <person name="Miskei M."/>
            <person name="Mos M."/>
            <person name="Mullins J."/>
            <person name="Nelson D.R."/>
            <person name="Nielsen J."/>
            <person name="Oakley B.R."/>
            <person name="Osmani S.A."/>
            <person name="Pakula T."/>
            <person name="Paszewski A."/>
            <person name="Paulsen I."/>
            <person name="Pilsyk S."/>
            <person name="Pocsi I."/>
            <person name="Punt P.J."/>
            <person name="Ram A.F."/>
            <person name="Ren Q."/>
            <person name="Robellet X."/>
            <person name="Robson G."/>
            <person name="Seiboth B."/>
            <person name="van Solingen P."/>
            <person name="Specht T."/>
            <person name="Sun J."/>
            <person name="Taheri-Talesh N."/>
            <person name="Takeshita N."/>
            <person name="Ussery D."/>
            <person name="vanKuyk P.A."/>
            <person name="Visser H."/>
            <person name="van de Vondervoort P.J."/>
            <person name="de Vries R.P."/>
            <person name="Walton J."/>
            <person name="Xiang X."/>
            <person name="Xiong Y."/>
            <person name="Zeng A.P."/>
            <person name="Brandt B.W."/>
            <person name="Cornell M.J."/>
            <person name="van den Hondel C.A."/>
            <person name="Visser J."/>
            <person name="Oliver S.G."/>
            <person name="Turner G."/>
        </authorList>
    </citation>
    <scope>GENOME REANNOTATION</scope>
    <source>
        <strain evidence="3">FGSC A4 / ATCC 38163 / CBS 112.46 / NRRL 194 / M139</strain>
    </source>
</reference>
<keyword evidence="3" id="KW-1185">Reference proteome</keyword>
<feature type="transmembrane region" description="Helical" evidence="1">
    <location>
        <begin position="94"/>
        <end position="116"/>
    </location>
</feature>
<feature type="transmembrane region" description="Helical" evidence="1">
    <location>
        <begin position="63"/>
        <end position="82"/>
    </location>
</feature>
<keyword evidence="1" id="KW-0472">Membrane</keyword>
<dbReference type="HOGENOM" id="CLU_1906716_0_0_1"/>
<organism evidence="2 3">
    <name type="scientific">Emericella nidulans (strain FGSC A4 / ATCC 38163 / CBS 112.46 / NRRL 194 / M139)</name>
    <name type="common">Aspergillus nidulans</name>
    <dbReference type="NCBI Taxonomy" id="227321"/>
    <lineage>
        <taxon>Eukaryota</taxon>
        <taxon>Fungi</taxon>
        <taxon>Dikarya</taxon>
        <taxon>Ascomycota</taxon>
        <taxon>Pezizomycotina</taxon>
        <taxon>Eurotiomycetes</taxon>
        <taxon>Eurotiomycetidae</taxon>
        <taxon>Eurotiales</taxon>
        <taxon>Aspergillaceae</taxon>
        <taxon>Aspergillus</taxon>
        <taxon>Aspergillus subgen. Nidulantes</taxon>
    </lineage>
</organism>
<sequence length="133" mass="15365">MFSGYLQAALYTGMNVGRERLGDEKGSLFHFLMRSEPVYRQQADEIQAWGQEGTQKNAELRQMLVATGNIFTYNFMAWVPLLTFPTYDAPHFNYGYQLLIMFKALTIVGVYLYGWLDKSDRWVTWLGNIRASG</sequence>